<feature type="compositionally biased region" description="Low complexity" evidence="1">
    <location>
        <begin position="121"/>
        <end position="142"/>
    </location>
</feature>
<evidence type="ECO:0000313" key="3">
    <source>
        <dbReference type="Proteomes" id="UP001157126"/>
    </source>
</evidence>
<reference evidence="3" key="1">
    <citation type="journal article" date="2019" name="Int. J. Syst. Evol. Microbiol.">
        <title>The Global Catalogue of Microorganisms (GCM) 10K type strain sequencing project: providing services to taxonomists for standard genome sequencing and annotation.</title>
        <authorList>
            <consortium name="The Broad Institute Genomics Platform"/>
            <consortium name="The Broad Institute Genome Sequencing Center for Infectious Disease"/>
            <person name="Wu L."/>
            <person name="Ma J."/>
        </authorList>
    </citation>
    <scope>NUCLEOTIDE SEQUENCE [LARGE SCALE GENOMIC DNA]</scope>
    <source>
        <strain evidence="3">NBRC 113072</strain>
    </source>
</reference>
<protein>
    <recommendedName>
        <fullName evidence="4">Peptidylprolyl isomerase</fullName>
    </recommendedName>
</protein>
<evidence type="ECO:0000313" key="2">
    <source>
        <dbReference type="EMBL" id="GMA39153.1"/>
    </source>
</evidence>
<evidence type="ECO:0000256" key="1">
    <source>
        <dbReference type="SAM" id="MobiDB-lite"/>
    </source>
</evidence>
<organism evidence="2 3">
    <name type="scientific">Mobilicoccus caccae</name>
    <dbReference type="NCBI Taxonomy" id="1859295"/>
    <lineage>
        <taxon>Bacteria</taxon>
        <taxon>Bacillati</taxon>
        <taxon>Actinomycetota</taxon>
        <taxon>Actinomycetes</taxon>
        <taxon>Micrococcales</taxon>
        <taxon>Dermatophilaceae</taxon>
        <taxon>Mobilicoccus</taxon>
    </lineage>
</organism>
<evidence type="ECO:0008006" key="4">
    <source>
        <dbReference type="Google" id="ProtNLM"/>
    </source>
</evidence>
<accession>A0ABQ6IR43</accession>
<comment type="caution">
    <text evidence="2">The sequence shown here is derived from an EMBL/GenBank/DDBJ whole genome shotgun (WGS) entry which is preliminary data.</text>
</comment>
<proteinExistence type="predicted"/>
<gene>
    <name evidence="2" type="ORF">GCM10025883_11980</name>
</gene>
<dbReference type="Proteomes" id="UP001157126">
    <property type="component" value="Unassembled WGS sequence"/>
</dbReference>
<dbReference type="RefSeq" id="WP_284303129.1">
    <property type="nucleotide sequence ID" value="NZ_BSUO01000001.1"/>
</dbReference>
<sequence length="142" mass="15506">MKRHAQVIAIVDGVALDQTSWISEPVDIEEGDPEYPYAPGYTPTDLPTLPMTVLKVRVVNPIKGPLARGDEVSVRYLSDAVNGKAVSRTPADSRYLVYLTAGEGGFYDPVAGPPPFSRQAPRLGESLPRSSSRSRPTRWSPR</sequence>
<dbReference type="EMBL" id="BSUO01000001">
    <property type="protein sequence ID" value="GMA39153.1"/>
    <property type="molecule type" value="Genomic_DNA"/>
</dbReference>
<keyword evidence="3" id="KW-1185">Reference proteome</keyword>
<feature type="region of interest" description="Disordered" evidence="1">
    <location>
        <begin position="109"/>
        <end position="142"/>
    </location>
</feature>
<name>A0ABQ6IR43_9MICO</name>